<dbReference type="AlphaFoldDB" id="A0A4R2JPV6"/>
<accession>A0A4R2JPV6</accession>
<dbReference type="EMBL" id="SLWS01000004">
    <property type="protein sequence ID" value="TCO59198.1"/>
    <property type="molecule type" value="Genomic_DNA"/>
</dbReference>
<keyword evidence="2" id="KW-1185">Reference proteome</keyword>
<dbReference type="Proteomes" id="UP000295680">
    <property type="component" value="Unassembled WGS sequence"/>
</dbReference>
<proteinExistence type="predicted"/>
<evidence type="ECO:0000313" key="2">
    <source>
        <dbReference type="Proteomes" id="UP000295680"/>
    </source>
</evidence>
<name>A0A4R2JPV6_9PSEU</name>
<protein>
    <submittedName>
        <fullName evidence="1">Uncharacterized protein</fullName>
    </submittedName>
</protein>
<comment type="caution">
    <text evidence="1">The sequence shown here is derived from an EMBL/GenBank/DDBJ whole genome shotgun (WGS) entry which is preliminary data.</text>
</comment>
<sequence length="59" mass="6492">MVLTEYSTIVCVALTCQLVGTFLDLVTQPSATLQYDNPFLLTIEGGLVIDPCSWPRAWS</sequence>
<evidence type="ECO:0000313" key="1">
    <source>
        <dbReference type="EMBL" id="TCO59198.1"/>
    </source>
</evidence>
<organism evidence="1 2">
    <name type="scientific">Actinocrispum wychmicini</name>
    <dbReference type="NCBI Taxonomy" id="1213861"/>
    <lineage>
        <taxon>Bacteria</taxon>
        <taxon>Bacillati</taxon>
        <taxon>Actinomycetota</taxon>
        <taxon>Actinomycetes</taxon>
        <taxon>Pseudonocardiales</taxon>
        <taxon>Pseudonocardiaceae</taxon>
        <taxon>Actinocrispum</taxon>
    </lineage>
</organism>
<gene>
    <name evidence="1" type="ORF">EV192_10438</name>
</gene>
<reference evidence="1 2" key="1">
    <citation type="submission" date="2019-03" db="EMBL/GenBank/DDBJ databases">
        <title>Genomic Encyclopedia of Type Strains, Phase IV (KMG-IV): sequencing the most valuable type-strain genomes for metagenomic binning, comparative biology and taxonomic classification.</title>
        <authorList>
            <person name="Goeker M."/>
        </authorList>
    </citation>
    <scope>NUCLEOTIDE SEQUENCE [LARGE SCALE GENOMIC DNA]</scope>
    <source>
        <strain evidence="1 2">DSM 45934</strain>
    </source>
</reference>